<dbReference type="Pfam" id="PF13358">
    <property type="entry name" value="DDE_3"/>
    <property type="match status" value="1"/>
</dbReference>
<dbReference type="Gene3D" id="3.30.420.10">
    <property type="entry name" value="Ribonuclease H-like superfamily/Ribonuclease H"/>
    <property type="match status" value="1"/>
</dbReference>
<dbReference type="AlphaFoldDB" id="A0A4Q9MDJ1"/>
<protein>
    <recommendedName>
        <fullName evidence="1">Tc1-like transposase DDE domain-containing protein</fullName>
    </recommendedName>
</protein>
<feature type="non-terminal residue" evidence="2">
    <location>
        <position position="72"/>
    </location>
</feature>
<dbReference type="PANTHER" id="PTHR46564:SF1">
    <property type="entry name" value="TRANSPOSASE"/>
    <property type="match status" value="1"/>
</dbReference>
<gene>
    <name evidence="2" type="ORF">BD311DRAFT_616694</name>
</gene>
<feature type="domain" description="Tc1-like transposase DDE" evidence="1">
    <location>
        <begin position="1"/>
        <end position="69"/>
    </location>
</feature>
<accession>A0A4Q9MDJ1</accession>
<dbReference type="GO" id="GO:0003676">
    <property type="term" value="F:nucleic acid binding"/>
    <property type="evidence" value="ECO:0007669"/>
    <property type="project" value="InterPro"/>
</dbReference>
<dbReference type="InterPro" id="IPR036397">
    <property type="entry name" value="RNaseH_sf"/>
</dbReference>
<dbReference type="EMBL" id="ML143462">
    <property type="protein sequence ID" value="TBU25375.1"/>
    <property type="molecule type" value="Genomic_DNA"/>
</dbReference>
<reference evidence="2" key="1">
    <citation type="submission" date="2019-01" db="EMBL/GenBank/DDBJ databases">
        <title>Draft genome sequences of three monokaryotic isolates of the white-rot basidiomycete fungus Dichomitus squalens.</title>
        <authorList>
            <consortium name="DOE Joint Genome Institute"/>
            <person name="Lopez S.C."/>
            <person name="Andreopoulos B."/>
            <person name="Pangilinan J."/>
            <person name="Lipzen A."/>
            <person name="Riley R."/>
            <person name="Ahrendt S."/>
            <person name="Ng V."/>
            <person name="Barry K."/>
            <person name="Daum C."/>
            <person name="Grigoriev I.V."/>
            <person name="Hilden K.S."/>
            <person name="Makela M.R."/>
            <person name="de Vries R.P."/>
        </authorList>
    </citation>
    <scope>NUCLEOTIDE SEQUENCE [LARGE SCALE GENOMIC DNA]</scope>
    <source>
        <strain evidence="2">OM18370.1</strain>
    </source>
</reference>
<dbReference type="OrthoDB" id="2266637at2759"/>
<evidence type="ECO:0000259" key="1">
    <source>
        <dbReference type="Pfam" id="PF13358"/>
    </source>
</evidence>
<dbReference type="InterPro" id="IPR038717">
    <property type="entry name" value="Tc1-like_DDE_dom"/>
</dbReference>
<name>A0A4Q9MDJ1_9APHY</name>
<dbReference type="Proteomes" id="UP000292957">
    <property type="component" value="Unassembled WGS sequence"/>
</dbReference>
<evidence type="ECO:0000313" key="2">
    <source>
        <dbReference type="EMBL" id="TBU25375.1"/>
    </source>
</evidence>
<proteinExistence type="predicted"/>
<feature type="non-terminal residue" evidence="2">
    <location>
        <position position="1"/>
    </location>
</feature>
<dbReference type="PANTHER" id="PTHR46564">
    <property type="entry name" value="TRANSPOSASE"/>
    <property type="match status" value="1"/>
</dbReference>
<sequence length="72" mass="8023">RFSLLPALTVDGIVALDLLEGSVTKEQFLDFVRDQIVPKLTPYPGPRSVVVLDNCAIHHDEELRHIVEVQCG</sequence>
<organism evidence="2">
    <name type="scientific">Dichomitus squalens</name>
    <dbReference type="NCBI Taxonomy" id="114155"/>
    <lineage>
        <taxon>Eukaryota</taxon>
        <taxon>Fungi</taxon>
        <taxon>Dikarya</taxon>
        <taxon>Basidiomycota</taxon>
        <taxon>Agaricomycotina</taxon>
        <taxon>Agaricomycetes</taxon>
        <taxon>Polyporales</taxon>
        <taxon>Polyporaceae</taxon>
        <taxon>Dichomitus</taxon>
    </lineage>
</organism>